<feature type="transmembrane region" description="Helical" evidence="8">
    <location>
        <begin position="210"/>
        <end position="227"/>
    </location>
</feature>
<accession>A0ABY7WV35</accession>
<feature type="transmembrane region" description="Helical" evidence="8">
    <location>
        <begin position="233"/>
        <end position="255"/>
    </location>
</feature>
<evidence type="ECO:0000313" key="9">
    <source>
        <dbReference type="EMBL" id="WDF81790.1"/>
    </source>
</evidence>
<keyword evidence="5 8" id="KW-0812">Transmembrane</keyword>
<evidence type="ECO:0000256" key="5">
    <source>
        <dbReference type="ARBA" id="ARBA00022692"/>
    </source>
</evidence>
<keyword evidence="7 8" id="KW-0472">Membrane</keyword>
<keyword evidence="3" id="KW-0813">Transport</keyword>
<reference evidence="9 10" key="1">
    <citation type="submission" date="2023-02" db="EMBL/GenBank/DDBJ databases">
        <title>Genome sequence of Lacticaseibacillus sp. KACC 23028.</title>
        <authorList>
            <person name="Kim S."/>
            <person name="Heo J."/>
            <person name="Kwon S.-W."/>
        </authorList>
    </citation>
    <scope>NUCLEOTIDE SEQUENCE [LARGE SCALE GENOMIC DNA]</scope>
    <source>
        <strain evidence="9 10">KACC 23028</strain>
    </source>
</reference>
<evidence type="ECO:0000256" key="8">
    <source>
        <dbReference type="SAM" id="Phobius"/>
    </source>
</evidence>
<keyword evidence="6 8" id="KW-1133">Transmembrane helix</keyword>
<keyword evidence="4 9" id="KW-0762">Sugar transport</keyword>
<organism evidence="9 10">
    <name type="scientific">Lacticaseibacillus pabuli</name>
    <dbReference type="NCBI Taxonomy" id="3025672"/>
    <lineage>
        <taxon>Bacteria</taxon>
        <taxon>Bacillati</taxon>
        <taxon>Bacillota</taxon>
        <taxon>Bacilli</taxon>
        <taxon>Lactobacillales</taxon>
        <taxon>Lactobacillaceae</taxon>
        <taxon>Lacticaseibacillus</taxon>
    </lineage>
</organism>
<dbReference type="RefSeq" id="WP_274258782.1">
    <property type="nucleotide sequence ID" value="NZ_CP117884.1"/>
</dbReference>
<feature type="transmembrane region" description="Helical" evidence="8">
    <location>
        <begin position="31"/>
        <end position="49"/>
    </location>
</feature>
<evidence type="ECO:0000256" key="4">
    <source>
        <dbReference type="ARBA" id="ARBA00022597"/>
    </source>
</evidence>
<dbReference type="EMBL" id="CP117884">
    <property type="protein sequence ID" value="WDF81790.1"/>
    <property type="molecule type" value="Genomic_DNA"/>
</dbReference>
<evidence type="ECO:0000256" key="2">
    <source>
        <dbReference type="ARBA" id="ARBA00006117"/>
    </source>
</evidence>
<keyword evidence="10" id="KW-1185">Reference proteome</keyword>
<evidence type="ECO:0000256" key="7">
    <source>
        <dbReference type="ARBA" id="ARBA00023136"/>
    </source>
</evidence>
<sequence length="288" mass="30535">MAILLALIPAIAWGSIGLVSGKLGGNEYQQTLGMTFGALIFGIGTMLVAHPTIDGHTWMFGILSGLFWALGQSNQFRTMKFIGVSMTVPMSTGLQLVANTLAGALLFHEWQNGRDVTLGVIALAVLILGSFYTSRREGKSPQQAEGRSEMAQGMQSLIISTIGYAGYTIVYTASHLDATAVVLPQSIGMVVGALLFAARHQPIAKATAKNILTGLIWGLGNVFMLISTKSVGLAVAFSFSQMGIVISTFGSIFLLGEHKTRKEMRWVTIGSLLVIAGGIILGVMKALN</sequence>
<dbReference type="InterPro" id="IPR010651">
    <property type="entry name" value="Sugar_transport"/>
</dbReference>
<evidence type="ECO:0000313" key="10">
    <source>
        <dbReference type="Proteomes" id="UP001220377"/>
    </source>
</evidence>
<proteinExistence type="inferred from homology"/>
<comment type="similarity">
    <text evidence="2">Belongs to the GRP transporter (TC 2.A.7.5) family.</text>
</comment>
<feature type="transmembrane region" description="Helical" evidence="8">
    <location>
        <begin position="154"/>
        <end position="174"/>
    </location>
</feature>
<comment type="subcellular location">
    <subcellularLocation>
        <location evidence="1">Cell membrane</location>
        <topology evidence="1">Multi-pass membrane protein</topology>
    </subcellularLocation>
</comment>
<dbReference type="Pfam" id="PF06800">
    <property type="entry name" value="Sugar_transport"/>
    <property type="match status" value="1"/>
</dbReference>
<evidence type="ECO:0000256" key="3">
    <source>
        <dbReference type="ARBA" id="ARBA00022448"/>
    </source>
</evidence>
<evidence type="ECO:0000256" key="6">
    <source>
        <dbReference type="ARBA" id="ARBA00022989"/>
    </source>
</evidence>
<dbReference type="PANTHER" id="PTHR16119:SF17">
    <property type="entry name" value="TRANSMEMBRANE PROTEIN 144"/>
    <property type="match status" value="1"/>
</dbReference>
<protein>
    <submittedName>
        <fullName evidence="9">GRP family sugar transporter</fullName>
    </submittedName>
</protein>
<dbReference type="SUPFAM" id="SSF103481">
    <property type="entry name" value="Multidrug resistance efflux transporter EmrE"/>
    <property type="match status" value="2"/>
</dbReference>
<feature type="transmembrane region" description="Helical" evidence="8">
    <location>
        <begin position="180"/>
        <end position="198"/>
    </location>
</feature>
<gene>
    <name evidence="9" type="ORF">PQ472_07610</name>
</gene>
<feature type="transmembrane region" description="Helical" evidence="8">
    <location>
        <begin position="81"/>
        <end position="104"/>
    </location>
</feature>
<dbReference type="InterPro" id="IPR037185">
    <property type="entry name" value="EmrE-like"/>
</dbReference>
<name>A0ABY7WV35_9LACO</name>
<feature type="transmembrane region" description="Helical" evidence="8">
    <location>
        <begin position="116"/>
        <end position="133"/>
    </location>
</feature>
<feature type="transmembrane region" description="Helical" evidence="8">
    <location>
        <begin position="267"/>
        <end position="287"/>
    </location>
</feature>
<evidence type="ECO:0000256" key="1">
    <source>
        <dbReference type="ARBA" id="ARBA00004651"/>
    </source>
</evidence>
<dbReference type="PANTHER" id="PTHR16119">
    <property type="entry name" value="TRANSMEMBRANE PROTEIN 144"/>
    <property type="match status" value="1"/>
</dbReference>
<dbReference type="Proteomes" id="UP001220377">
    <property type="component" value="Chromosome"/>
</dbReference>